<sequence>MGLARSVEQIVMLPKPHSYISSSTFCRHFFSQGVTISWQHSVAFQQRKLIKLIKAINGFIYNSLVFSSLSGNEYYYSVVTEDFLTGAPFNLTGDWQPRFMQDPKTGMIPKISKTQGPPNGAHVDPFDVAIAVERLQTMVELYSNMKNEVSTWERLENK</sequence>
<protein>
    <submittedName>
        <fullName evidence="1">Uncharacterized protein</fullName>
    </submittedName>
</protein>
<reference evidence="2" key="1">
    <citation type="submission" date="2016-03" db="EMBL/GenBank/DDBJ databases">
        <authorList>
            <person name="Ploux O."/>
        </authorList>
    </citation>
    <scope>NUCLEOTIDE SEQUENCE [LARGE SCALE GENOMIC DNA]</scope>
    <source>
        <strain evidence="2">UK7</strain>
    </source>
</reference>
<dbReference type="InParanoid" id="A0A1E1KRY9"/>
<gene>
    <name evidence="1" type="ORF">RCO7_07971</name>
</gene>
<comment type="caution">
    <text evidence="1">The sequence shown here is derived from an EMBL/GenBank/DDBJ whole genome shotgun (WGS) entry which is preliminary data.</text>
</comment>
<dbReference type="Proteomes" id="UP000178129">
    <property type="component" value="Unassembled WGS sequence"/>
</dbReference>
<proteinExistence type="predicted"/>
<organism evidence="1 2">
    <name type="scientific">Rhynchosporium graminicola</name>
    <dbReference type="NCBI Taxonomy" id="2792576"/>
    <lineage>
        <taxon>Eukaryota</taxon>
        <taxon>Fungi</taxon>
        <taxon>Dikarya</taxon>
        <taxon>Ascomycota</taxon>
        <taxon>Pezizomycotina</taxon>
        <taxon>Leotiomycetes</taxon>
        <taxon>Helotiales</taxon>
        <taxon>Ploettnerulaceae</taxon>
        <taxon>Rhynchosporium</taxon>
    </lineage>
</organism>
<dbReference type="EMBL" id="FJUW01000017">
    <property type="protein sequence ID" value="CZS99704.1"/>
    <property type="molecule type" value="Genomic_DNA"/>
</dbReference>
<accession>A0A1E1KRY9</accession>
<keyword evidence="2" id="KW-1185">Reference proteome</keyword>
<dbReference type="AlphaFoldDB" id="A0A1E1KRY9"/>
<evidence type="ECO:0000313" key="1">
    <source>
        <dbReference type="EMBL" id="CZS99704.1"/>
    </source>
</evidence>
<name>A0A1E1KRY9_9HELO</name>
<evidence type="ECO:0000313" key="2">
    <source>
        <dbReference type="Proteomes" id="UP000178129"/>
    </source>
</evidence>